<dbReference type="SUPFAM" id="SSF57716">
    <property type="entry name" value="Glucocorticoid receptor-like (DNA-binding domain)"/>
    <property type="match status" value="1"/>
</dbReference>
<name>A0AAV5UMP8_9BILA</name>
<dbReference type="EMBL" id="BTSX01000002">
    <property type="protein sequence ID" value="GMS83380.1"/>
    <property type="molecule type" value="Genomic_DNA"/>
</dbReference>
<evidence type="ECO:0000313" key="6">
    <source>
        <dbReference type="EMBL" id="GMS83380.1"/>
    </source>
</evidence>
<dbReference type="PROSITE" id="PS00478">
    <property type="entry name" value="LIM_DOMAIN_1"/>
    <property type="match status" value="1"/>
</dbReference>
<keyword evidence="2" id="KW-0862">Zinc</keyword>
<feature type="domain" description="LIM zinc-binding" evidence="5">
    <location>
        <begin position="81"/>
        <end position="114"/>
    </location>
</feature>
<dbReference type="Pfam" id="PF00412">
    <property type="entry name" value="LIM"/>
    <property type="match status" value="1"/>
</dbReference>
<sequence length="120" mass="13244">TGRLLLSGMSGQKSSWMDTPIESTYKIPEELPSAPAESIAMDQESLDPPVDEATVPTKSPHVNLPDRSAVTSARYQEKRFCGQCDVSVGGDGIFALNKYWHPEHFVCERCKRAISVQFSV</sequence>
<evidence type="ECO:0000256" key="1">
    <source>
        <dbReference type="ARBA" id="ARBA00022723"/>
    </source>
</evidence>
<dbReference type="InterPro" id="IPR001781">
    <property type="entry name" value="Znf_LIM"/>
</dbReference>
<dbReference type="EMBL" id="BTSX01000064">
    <property type="protein sequence ID" value="GMT08356.1"/>
    <property type="molecule type" value="Genomic_DNA"/>
</dbReference>
<reference evidence="7" key="1">
    <citation type="submission" date="2023-10" db="EMBL/GenBank/DDBJ databases">
        <title>Genome assembly of Pristionchus species.</title>
        <authorList>
            <person name="Yoshida K."/>
            <person name="Sommer R.J."/>
        </authorList>
    </citation>
    <scope>NUCLEOTIDE SEQUENCE</scope>
    <source>
        <strain evidence="7">RS0144</strain>
    </source>
</reference>
<evidence type="ECO:0000256" key="2">
    <source>
        <dbReference type="ARBA" id="ARBA00022833"/>
    </source>
</evidence>
<protein>
    <recommendedName>
        <fullName evidence="5">LIM zinc-binding domain-containing protein</fullName>
    </recommendedName>
</protein>
<evidence type="ECO:0000313" key="8">
    <source>
        <dbReference type="Proteomes" id="UP001432027"/>
    </source>
</evidence>
<keyword evidence="8" id="KW-1185">Reference proteome</keyword>
<evidence type="ECO:0000256" key="3">
    <source>
        <dbReference type="ARBA" id="ARBA00023038"/>
    </source>
</evidence>
<proteinExistence type="predicted"/>
<evidence type="ECO:0000256" key="4">
    <source>
        <dbReference type="SAM" id="MobiDB-lite"/>
    </source>
</evidence>
<feature type="non-terminal residue" evidence="7">
    <location>
        <position position="1"/>
    </location>
</feature>
<evidence type="ECO:0000313" key="7">
    <source>
        <dbReference type="EMBL" id="GMT08356.1"/>
    </source>
</evidence>
<comment type="caution">
    <text evidence="7">The sequence shown here is derived from an EMBL/GenBank/DDBJ whole genome shotgun (WGS) entry which is preliminary data.</text>
</comment>
<organism evidence="7 8">
    <name type="scientific">Pristionchus entomophagus</name>
    <dbReference type="NCBI Taxonomy" id="358040"/>
    <lineage>
        <taxon>Eukaryota</taxon>
        <taxon>Metazoa</taxon>
        <taxon>Ecdysozoa</taxon>
        <taxon>Nematoda</taxon>
        <taxon>Chromadorea</taxon>
        <taxon>Rhabditida</taxon>
        <taxon>Rhabditina</taxon>
        <taxon>Diplogasteromorpha</taxon>
        <taxon>Diplogasteroidea</taxon>
        <taxon>Neodiplogasteridae</taxon>
        <taxon>Pristionchus</taxon>
    </lineage>
</organism>
<evidence type="ECO:0000259" key="5">
    <source>
        <dbReference type="PROSITE" id="PS00478"/>
    </source>
</evidence>
<feature type="non-terminal residue" evidence="7">
    <location>
        <position position="120"/>
    </location>
</feature>
<keyword evidence="1" id="KW-0479">Metal-binding</keyword>
<dbReference type="Proteomes" id="UP001432027">
    <property type="component" value="Unassembled WGS sequence"/>
</dbReference>
<dbReference type="GO" id="GO:0046872">
    <property type="term" value="F:metal ion binding"/>
    <property type="evidence" value="ECO:0007669"/>
    <property type="project" value="UniProtKB-KW"/>
</dbReference>
<keyword evidence="3" id="KW-0440">LIM domain</keyword>
<accession>A0AAV5UMP8</accession>
<dbReference type="AlphaFoldDB" id="A0AAV5UMP8"/>
<dbReference type="Gene3D" id="2.10.110.10">
    <property type="entry name" value="Cysteine Rich Protein"/>
    <property type="match status" value="1"/>
</dbReference>
<feature type="region of interest" description="Disordered" evidence="4">
    <location>
        <begin position="45"/>
        <end position="65"/>
    </location>
</feature>
<gene>
    <name evidence="7" type="ORF">PENTCL1PPCAC_30530</name>
    <name evidence="6" type="ORF">PENTCL1PPCAC_5555</name>
</gene>